<accession>A0A1D1Y0S1</accession>
<feature type="non-terminal residue" evidence="1">
    <location>
        <position position="1"/>
    </location>
</feature>
<evidence type="ECO:0000313" key="1">
    <source>
        <dbReference type="EMBL" id="JAT48255.1"/>
    </source>
</evidence>
<gene>
    <name evidence="1" type="primary">hemL_23</name>
    <name evidence="1" type="ORF">g.110575</name>
</gene>
<name>A0A1D1Y0S1_9ARAE</name>
<dbReference type="AlphaFoldDB" id="A0A1D1Y0S1"/>
<proteinExistence type="predicted"/>
<dbReference type="EMBL" id="GDJX01019681">
    <property type="protein sequence ID" value="JAT48255.1"/>
    <property type="molecule type" value="Transcribed_RNA"/>
</dbReference>
<sequence length="119" mass="14132">VPKIILIFGLQNVFFVYQDHWLIPFSLFIEENFSPLYVKFKNFKTFDDANNSSSFVWPYLFCIVVNILETCLQTNSSFPRLTSMENGIITPLLDTKFNTLMRMKYTFVCWCQIWCQVEV</sequence>
<organism evidence="1">
    <name type="scientific">Anthurium amnicola</name>
    <dbReference type="NCBI Taxonomy" id="1678845"/>
    <lineage>
        <taxon>Eukaryota</taxon>
        <taxon>Viridiplantae</taxon>
        <taxon>Streptophyta</taxon>
        <taxon>Embryophyta</taxon>
        <taxon>Tracheophyta</taxon>
        <taxon>Spermatophyta</taxon>
        <taxon>Magnoliopsida</taxon>
        <taxon>Liliopsida</taxon>
        <taxon>Araceae</taxon>
        <taxon>Pothoideae</taxon>
        <taxon>Potheae</taxon>
        <taxon>Anthurium</taxon>
    </lineage>
</organism>
<protein>
    <submittedName>
        <fullName evidence="1">Glutamate-1-semialdehyde 2,1-aminomutase</fullName>
    </submittedName>
</protein>
<reference evidence="1" key="1">
    <citation type="submission" date="2015-07" db="EMBL/GenBank/DDBJ databases">
        <title>Transcriptome Assembly of Anthurium amnicola.</title>
        <authorList>
            <person name="Suzuki J."/>
        </authorList>
    </citation>
    <scope>NUCLEOTIDE SEQUENCE</scope>
</reference>